<dbReference type="Gene3D" id="2.60.40.1120">
    <property type="entry name" value="Carboxypeptidase-like, regulatory domain"/>
    <property type="match status" value="1"/>
</dbReference>
<reference evidence="14" key="1">
    <citation type="submission" date="2016-04" db="EMBL/GenBank/DDBJ databases">
        <authorList>
            <person name="Chen L."/>
            <person name="Zhuang W."/>
            <person name="Wang G."/>
        </authorList>
    </citation>
    <scope>NUCLEOTIDE SEQUENCE [LARGE SCALE GENOMIC DNA]</scope>
    <source>
        <strain evidence="14">208</strain>
    </source>
</reference>
<evidence type="ECO:0000259" key="11">
    <source>
        <dbReference type="Pfam" id="PF00593"/>
    </source>
</evidence>
<dbReference type="InterPro" id="IPR023997">
    <property type="entry name" value="TonB-dep_OMP_SusC/RagA_CS"/>
</dbReference>
<dbReference type="InterPro" id="IPR036942">
    <property type="entry name" value="Beta-barrel_TonB_sf"/>
</dbReference>
<dbReference type="Pfam" id="PF13620">
    <property type="entry name" value="CarboxypepD_reg"/>
    <property type="match status" value="1"/>
</dbReference>
<comment type="caution">
    <text evidence="13">The sequence shown here is derived from an EMBL/GenBank/DDBJ whole genome shotgun (WGS) entry which is preliminary data.</text>
</comment>
<comment type="subcellular location">
    <subcellularLocation>
        <location evidence="1 8">Cell outer membrane</location>
        <topology evidence="1 8">Multi-pass membrane protein</topology>
    </subcellularLocation>
</comment>
<evidence type="ECO:0000313" key="14">
    <source>
        <dbReference type="Proteomes" id="UP000192276"/>
    </source>
</evidence>
<feature type="chain" id="PRO_5012347945" evidence="10">
    <location>
        <begin position="29"/>
        <end position="1068"/>
    </location>
</feature>
<evidence type="ECO:0000313" key="13">
    <source>
        <dbReference type="EMBL" id="OQP54400.1"/>
    </source>
</evidence>
<evidence type="ECO:0000256" key="7">
    <source>
        <dbReference type="ARBA" id="ARBA00023237"/>
    </source>
</evidence>
<dbReference type="InterPro" id="IPR023996">
    <property type="entry name" value="TonB-dep_OMP_SusC/RagA"/>
</dbReference>
<dbReference type="SUPFAM" id="SSF56935">
    <property type="entry name" value="Porins"/>
    <property type="match status" value="1"/>
</dbReference>
<dbReference type="EMBL" id="LWBP01000208">
    <property type="protein sequence ID" value="OQP54400.1"/>
    <property type="molecule type" value="Genomic_DNA"/>
</dbReference>
<dbReference type="InterPro" id="IPR000531">
    <property type="entry name" value="Beta-barrel_TonB"/>
</dbReference>
<evidence type="ECO:0000256" key="6">
    <source>
        <dbReference type="ARBA" id="ARBA00023136"/>
    </source>
</evidence>
<dbReference type="NCBIfam" id="TIGR04056">
    <property type="entry name" value="OMP_RagA_SusC"/>
    <property type="match status" value="1"/>
</dbReference>
<dbReference type="AlphaFoldDB" id="A0A1V9F7L1"/>
<dbReference type="NCBIfam" id="TIGR04057">
    <property type="entry name" value="SusC_RagA_signa"/>
    <property type="match status" value="1"/>
</dbReference>
<evidence type="ECO:0000256" key="3">
    <source>
        <dbReference type="ARBA" id="ARBA00022452"/>
    </source>
</evidence>
<dbReference type="Gene3D" id="2.170.130.10">
    <property type="entry name" value="TonB-dependent receptor, plug domain"/>
    <property type="match status" value="1"/>
</dbReference>
<evidence type="ECO:0000256" key="4">
    <source>
        <dbReference type="ARBA" id="ARBA00022692"/>
    </source>
</evidence>
<keyword evidence="6 8" id="KW-0472">Membrane</keyword>
<organism evidence="13 14">
    <name type="scientific">Niastella populi</name>
    <dbReference type="NCBI Taxonomy" id="550983"/>
    <lineage>
        <taxon>Bacteria</taxon>
        <taxon>Pseudomonadati</taxon>
        <taxon>Bacteroidota</taxon>
        <taxon>Chitinophagia</taxon>
        <taxon>Chitinophagales</taxon>
        <taxon>Chitinophagaceae</taxon>
        <taxon>Niastella</taxon>
    </lineage>
</organism>
<protein>
    <submittedName>
        <fullName evidence="13">SusC/RagA family TonB-linked outer membrane protein</fullName>
    </submittedName>
</protein>
<accession>A0A1V9F7L1</accession>
<evidence type="ECO:0000256" key="2">
    <source>
        <dbReference type="ARBA" id="ARBA00022448"/>
    </source>
</evidence>
<keyword evidence="2 8" id="KW-0813">Transport</keyword>
<feature type="signal peptide" evidence="10">
    <location>
        <begin position="1"/>
        <end position="28"/>
    </location>
</feature>
<feature type="domain" description="TonB-dependent receptor plug" evidence="12">
    <location>
        <begin position="135"/>
        <end position="243"/>
    </location>
</feature>
<keyword evidence="4 8" id="KW-0812">Transmembrane</keyword>
<dbReference type="InterPro" id="IPR039426">
    <property type="entry name" value="TonB-dep_rcpt-like"/>
</dbReference>
<evidence type="ECO:0000256" key="9">
    <source>
        <dbReference type="RuleBase" id="RU003357"/>
    </source>
</evidence>
<comment type="similarity">
    <text evidence="8 9">Belongs to the TonB-dependent receptor family.</text>
</comment>
<dbReference type="Proteomes" id="UP000192276">
    <property type="component" value="Unassembled WGS sequence"/>
</dbReference>
<dbReference type="OrthoDB" id="9768177at2"/>
<dbReference type="Pfam" id="PF07715">
    <property type="entry name" value="Plug"/>
    <property type="match status" value="1"/>
</dbReference>
<dbReference type="InterPro" id="IPR008969">
    <property type="entry name" value="CarboxyPept-like_regulatory"/>
</dbReference>
<dbReference type="InterPro" id="IPR037066">
    <property type="entry name" value="Plug_dom_sf"/>
</dbReference>
<proteinExistence type="inferred from homology"/>
<dbReference type="InterPro" id="IPR012910">
    <property type="entry name" value="Plug_dom"/>
</dbReference>
<keyword evidence="10" id="KW-0732">Signal</keyword>
<feature type="domain" description="TonB-dependent receptor-like beta-barrel" evidence="11">
    <location>
        <begin position="438"/>
        <end position="1012"/>
    </location>
</feature>
<keyword evidence="14" id="KW-1185">Reference proteome</keyword>
<keyword evidence="3 8" id="KW-1134">Transmembrane beta strand</keyword>
<dbReference type="STRING" id="550983.A4R26_27975"/>
<name>A0A1V9F7L1_9BACT</name>
<evidence type="ECO:0000256" key="8">
    <source>
        <dbReference type="PROSITE-ProRule" id="PRU01360"/>
    </source>
</evidence>
<keyword evidence="7 8" id="KW-0998">Cell outer membrane</keyword>
<evidence type="ECO:0000256" key="1">
    <source>
        <dbReference type="ARBA" id="ARBA00004571"/>
    </source>
</evidence>
<dbReference type="Gene3D" id="2.40.170.20">
    <property type="entry name" value="TonB-dependent receptor, beta-barrel domain"/>
    <property type="match status" value="1"/>
</dbReference>
<dbReference type="RefSeq" id="WP_081169341.1">
    <property type="nucleotide sequence ID" value="NZ_LWBP01000208.1"/>
</dbReference>
<dbReference type="SUPFAM" id="SSF49464">
    <property type="entry name" value="Carboxypeptidase regulatory domain-like"/>
    <property type="match status" value="1"/>
</dbReference>
<gene>
    <name evidence="13" type="ORF">A4R26_27975</name>
</gene>
<dbReference type="GO" id="GO:0009279">
    <property type="term" value="C:cell outer membrane"/>
    <property type="evidence" value="ECO:0007669"/>
    <property type="project" value="UniProtKB-SubCell"/>
</dbReference>
<dbReference type="PROSITE" id="PS52016">
    <property type="entry name" value="TONB_DEPENDENT_REC_3"/>
    <property type="match status" value="1"/>
</dbReference>
<evidence type="ECO:0000256" key="10">
    <source>
        <dbReference type="SAM" id="SignalP"/>
    </source>
</evidence>
<evidence type="ECO:0000259" key="12">
    <source>
        <dbReference type="Pfam" id="PF07715"/>
    </source>
</evidence>
<sequence>MRFNVFKSGPCYALILLLHLLLSQLLYAQENSSIVKGIVQNANGDALPGVSVIIRNTANNFTSGTSTDSAGIFTFTRIPAGGPYKFTFSIVGYESQTLSGYNIKNDITLSLVVKMKDVAGSLDQVIVIGYGSQRKRAVTGSVVSVSAEQFKDRSSSNVAQSIEGTVPGVNISTTQGAPGFGPTIRVRGINSITAGTNPLYVVDGMAMENFDLNIINAQDIQSIEILKDAASAAIYGSRGANGVIIVTTKLGKAGKPQVNLAYELGLQKVNRKVDLMDAQQWIKYYIDARNNAWVASGPGRSAADPNSARGGSKTYLIPPDFLTNPQQFGKGTDWQDVIFRTAQSQNIQASVSGGTDRAQYLFSAGFLDQDAVVIDNFYKRLSLRMNIRQKITGKVTAGLNFSFTGMHSRIDGVEGKSDVVSLALQSDPIFPVYNENGNLGFLDPNSTWNRFTAYGVQLWHPYSMIKYADKLNKAYNTIAGAYIEYKPVKDLTFKSSANAILTQRNYNWFWQTNAGYGYSTLLPAEGRYNTYSNLNWLSENSLSYDKAFGDHTIGAIVAYTAQKQRGDTSQQRSTNYPNDLVQTLNAAGTYSLSTTTAGEWALLSWLSRVSYSYRNRYFLNGTIRRDGSSRFGQDSRWGYFPSLSLGWLLSDESFMQNVSAINSLKLRVSYGSTGNNQIPNYGPISLLDGSKYVYSDNVVNGIRVTTIPNPDLKWEKTNQFNVGLDVAALNNRLNITAEFYNSTTKDLLLNVPVPILTGFATQLTNIGKVRNRGVELAISSKNSVNSDLKWSTDFNIAANRNKVLQLGPNNAPVIVEEWGSRFVTEVGQPISNFVGYIFDGVYNNQNEIDKGPKYPSGVIVTPGDPIVRDVTGDGKIDAGDRTVLGNAQPDFTAGLVNTLNYKNFEFSFMLHGVFGNEIVNQQTRYNKYWNDSRNAYASIGNYWKSEQEPGDGKTFKPNAEYKGMQTQFSSFWVEDGTFVRIKNVRLSYTLPKAVTNKLSFRTMRVYVNAENVHVFSKYVGYDPENSIYSTGTDAATANTTFPPGLMVGADYGSYPIPITVTFGIKVDL</sequence>
<dbReference type="Pfam" id="PF00593">
    <property type="entry name" value="TonB_dep_Rec_b-barrel"/>
    <property type="match status" value="1"/>
</dbReference>
<evidence type="ECO:0000256" key="5">
    <source>
        <dbReference type="ARBA" id="ARBA00023077"/>
    </source>
</evidence>
<keyword evidence="5 9" id="KW-0798">TonB box</keyword>